<dbReference type="InterPro" id="IPR047153">
    <property type="entry name" value="TRIM45/56/19-like"/>
</dbReference>
<sequence length="512" mass="58998">MATAVVKDCELKCPICFEKFNIPKKLPCSHTFCEPCIQSYVQAENTEDTKFFRCPLCRFKIEWSTLSASEWTRSKLQTDHMILSLLERETNESTPKQVYCEPCKIANEKNVAVYHCTDCKEFFCEQCFNYLHKRKIDNNLHTVTGITPDTDLTPLEMDEPCPLHSGKVLEVFCFDHKKLCCSICFATDHRKCDTVTSLDEIANERKETFDIDDFLNKLSEAEQCTQSAIDKAKENLGRINSDKESMLQSIADIISSTKSHLDTLHEELKLSIEKTFSDTENCQQFDIECLIAFQIALIHDKNFTEAIKEHGSRKQKFVTLEKTKSALEKHFERLCLAFNFSDSKKNVIVLDVEDDLKYVQTFSKLATLKLQKSDETLITDIKNKLCPIGCIGDHAIFQGSFPVSGVSFPQSSGPFFHAKKLSKWRINLIKKEDKLGIFLECLSFDRTESSYEVSAEFCLVNQTDRKKDIIKSFKDQFCNNRRSLGYSSITDWQLLKKEYTSNNMMKIQVKVW</sequence>
<dbReference type="InterPro" id="IPR017907">
    <property type="entry name" value="Znf_RING_CS"/>
</dbReference>
<dbReference type="GO" id="GO:0005737">
    <property type="term" value="C:cytoplasm"/>
    <property type="evidence" value="ECO:0007669"/>
    <property type="project" value="UniProtKB-SubCell"/>
</dbReference>
<dbReference type="InterPro" id="IPR008974">
    <property type="entry name" value="TRAF-like"/>
</dbReference>
<dbReference type="Gene3D" id="2.60.210.10">
    <property type="entry name" value="Apoptosis, Tumor Necrosis Factor Receptor Associated Protein 2, Chain A"/>
    <property type="match status" value="1"/>
</dbReference>
<dbReference type="Pfam" id="PF13445">
    <property type="entry name" value="zf-RING_UBOX"/>
    <property type="match status" value="1"/>
</dbReference>
<dbReference type="InterPro" id="IPR000315">
    <property type="entry name" value="Znf_B-box"/>
</dbReference>
<dbReference type="EnsemblMetazoa" id="G30762.1">
    <property type="protein sequence ID" value="G30762.1:cds"/>
    <property type="gene ID" value="G30762"/>
</dbReference>
<dbReference type="PROSITE" id="PS00518">
    <property type="entry name" value="ZF_RING_1"/>
    <property type="match status" value="1"/>
</dbReference>
<dbReference type="InterPro" id="IPR027370">
    <property type="entry name" value="Znf-RING_euk"/>
</dbReference>
<proteinExistence type="predicted"/>
<dbReference type="Proteomes" id="UP000005408">
    <property type="component" value="Unassembled WGS sequence"/>
</dbReference>
<dbReference type="SUPFAM" id="SSF57889">
    <property type="entry name" value="Cysteine-rich domain"/>
    <property type="match status" value="1"/>
</dbReference>
<dbReference type="SMART" id="SM00184">
    <property type="entry name" value="RING"/>
    <property type="match status" value="2"/>
</dbReference>
<dbReference type="PANTHER" id="PTHR25462">
    <property type="entry name" value="BONUS, ISOFORM C-RELATED"/>
    <property type="match status" value="1"/>
</dbReference>
<accession>A0A8W8M1J8</accession>
<comment type="subcellular location">
    <subcellularLocation>
        <location evidence="1">Cytoplasm</location>
    </subcellularLocation>
</comment>
<dbReference type="Gene3D" id="3.30.40.10">
    <property type="entry name" value="Zinc/RING finger domain, C3HC4 (zinc finger)"/>
    <property type="match status" value="1"/>
</dbReference>
<dbReference type="GO" id="GO:0008270">
    <property type="term" value="F:zinc ion binding"/>
    <property type="evidence" value="ECO:0007669"/>
    <property type="project" value="UniProtKB-KW"/>
</dbReference>
<organism evidence="8 9">
    <name type="scientific">Magallana gigas</name>
    <name type="common">Pacific oyster</name>
    <name type="synonym">Crassostrea gigas</name>
    <dbReference type="NCBI Taxonomy" id="29159"/>
    <lineage>
        <taxon>Eukaryota</taxon>
        <taxon>Metazoa</taxon>
        <taxon>Spiralia</taxon>
        <taxon>Lophotrochozoa</taxon>
        <taxon>Mollusca</taxon>
        <taxon>Bivalvia</taxon>
        <taxon>Autobranchia</taxon>
        <taxon>Pteriomorphia</taxon>
        <taxon>Ostreida</taxon>
        <taxon>Ostreoidea</taxon>
        <taxon>Ostreidae</taxon>
        <taxon>Magallana</taxon>
    </lineage>
</organism>
<dbReference type="CDD" id="cd00121">
    <property type="entry name" value="MATH"/>
    <property type="match status" value="1"/>
</dbReference>
<dbReference type="Gene3D" id="4.10.830.40">
    <property type="match status" value="1"/>
</dbReference>
<keyword evidence="4 6" id="KW-0863">Zinc-finger</keyword>
<evidence type="ECO:0000256" key="6">
    <source>
        <dbReference type="PROSITE-ProRule" id="PRU00175"/>
    </source>
</evidence>
<dbReference type="SUPFAM" id="SSF57845">
    <property type="entry name" value="B-box zinc-binding domain"/>
    <property type="match status" value="1"/>
</dbReference>
<keyword evidence="9" id="KW-1185">Reference proteome</keyword>
<keyword evidence="2" id="KW-0963">Cytoplasm</keyword>
<dbReference type="SUPFAM" id="SSF49599">
    <property type="entry name" value="TRAF domain-like"/>
    <property type="match status" value="1"/>
</dbReference>
<evidence type="ECO:0000259" key="7">
    <source>
        <dbReference type="PROSITE" id="PS50089"/>
    </source>
</evidence>
<evidence type="ECO:0000256" key="5">
    <source>
        <dbReference type="ARBA" id="ARBA00022833"/>
    </source>
</evidence>
<keyword evidence="3" id="KW-0479">Metal-binding</keyword>
<feature type="domain" description="RING-type" evidence="7">
    <location>
        <begin position="13"/>
        <end position="58"/>
    </location>
</feature>
<protein>
    <recommendedName>
        <fullName evidence="7">RING-type domain-containing protein</fullName>
    </recommendedName>
</protein>
<dbReference type="AlphaFoldDB" id="A0A8W8M1J8"/>
<dbReference type="SUPFAM" id="SSF57850">
    <property type="entry name" value="RING/U-box"/>
    <property type="match status" value="1"/>
</dbReference>
<dbReference type="PANTHER" id="PTHR25462:SF296">
    <property type="entry name" value="MEIOTIC P26, ISOFORM F"/>
    <property type="match status" value="1"/>
</dbReference>
<keyword evidence="5" id="KW-0862">Zinc</keyword>
<dbReference type="InterPro" id="IPR013083">
    <property type="entry name" value="Znf_RING/FYVE/PHD"/>
</dbReference>
<dbReference type="InterPro" id="IPR001841">
    <property type="entry name" value="Znf_RING"/>
</dbReference>
<dbReference type="CDD" id="cd19757">
    <property type="entry name" value="Bbox1"/>
    <property type="match status" value="1"/>
</dbReference>
<reference evidence="8" key="1">
    <citation type="submission" date="2022-08" db="UniProtKB">
        <authorList>
            <consortium name="EnsemblMetazoa"/>
        </authorList>
    </citation>
    <scope>IDENTIFICATION</scope>
    <source>
        <strain evidence="8">05x7-T-G4-1.051#20</strain>
    </source>
</reference>
<dbReference type="Gene3D" id="3.30.160.60">
    <property type="entry name" value="Classic Zinc Finger"/>
    <property type="match status" value="1"/>
</dbReference>
<dbReference type="Pfam" id="PF00643">
    <property type="entry name" value="zf-B_box"/>
    <property type="match status" value="1"/>
</dbReference>
<name>A0A8W8M1J8_MAGGI</name>
<evidence type="ECO:0000256" key="1">
    <source>
        <dbReference type="ARBA" id="ARBA00004496"/>
    </source>
</evidence>
<evidence type="ECO:0000313" key="9">
    <source>
        <dbReference type="Proteomes" id="UP000005408"/>
    </source>
</evidence>
<dbReference type="InterPro" id="IPR046349">
    <property type="entry name" value="C1-like_sf"/>
</dbReference>
<evidence type="ECO:0000256" key="4">
    <source>
        <dbReference type="ARBA" id="ARBA00022771"/>
    </source>
</evidence>
<dbReference type="EnsemblMetazoa" id="G30762.2">
    <property type="protein sequence ID" value="G30762.2:cds"/>
    <property type="gene ID" value="G30762"/>
</dbReference>
<evidence type="ECO:0000256" key="3">
    <source>
        <dbReference type="ARBA" id="ARBA00022723"/>
    </source>
</evidence>
<dbReference type="PROSITE" id="PS50089">
    <property type="entry name" value="ZF_RING_2"/>
    <property type="match status" value="1"/>
</dbReference>
<evidence type="ECO:0000313" key="8">
    <source>
        <dbReference type="EnsemblMetazoa" id="G30762.1:cds"/>
    </source>
</evidence>
<evidence type="ECO:0000256" key="2">
    <source>
        <dbReference type="ARBA" id="ARBA00022490"/>
    </source>
</evidence>
<dbReference type="Pfam" id="PF00917">
    <property type="entry name" value="MATH"/>
    <property type="match status" value="1"/>
</dbReference>
<dbReference type="EnsemblMetazoa" id="G30762.3">
    <property type="protein sequence ID" value="G30762.3:cds"/>
    <property type="gene ID" value="G30762"/>
</dbReference>
<dbReference type="InterPro" id="IPR002083">
    <property type="entry name" value="MATH/TRAF_dom"/>
</dbReference>